<keyword evidence="2" id="KW-1185">Reference proteome</keyword>
<dbReference type="RefSeq" id="WP_073065153.1">
    <property type="nucleotide sequence ID" value="NZ_FQUS01000014.1"/>
</dbReference>
<proteinExistence type="predicted"/>
<dbReference type="InterPro" id="IPR027056">
    <property type="entry name" value="Gluconate_2DH_su3"/>
</dbReference>
<dbReference type="OrthoDB" id="129242at2"/>
<protein>
    <submittedName>
        <fullName evidence="1">Gluconate 2-dehydrogenase subunit 3</fullName>
    </submittedName>
</protein>
<name>A0A1M5EZQ2_9BACT</name>
<reference evidence="1 2" key="1">
    <citation type="submission" date="2016-11" db="EMBL/GenBank/DDBJ databases">
        <authorList>
            <person name="Jaros S."/>
            <person name="Januszkiewicz K."/>
            <person name="Wedrychowicz H."/>
        </authorList>
    </citation>
    <scope>NUCLEOTIDE SEQUENCE [LARGE SCALE GENOMIC DNA]</scope>
    <source>
        <strain evidence="1 2">DSM 21986</strain>
    </source>
</reference>
<evidence type="ECO:0000313" key="2">
    <source>
        <dbReference type="Proteomes" id="UP000184041"/>
    </source>
</evidence>
<dbReference type="Proteomes" id="UP000184041">
    <property type="component" value="Unassembled WGS sequence"/>
</dbReference>
<dbReference type="Pfam" id="PF13618">
    <property type="entry name" value="Gluconate_2-dh3"/>
    <property type="match status" value="1"/>
</dbReference>
<sequence>MDRRDAIKTLSLGTLAASFAMTGCEQAPEEAAKQHKFWKHVTEEDLEKWETQFFTDHEFETVRQLANMVIPADERSGNAEDAGVPEFIDFMMLDRPENQTPIRGGLSWLDVQCQKRFNKKFIDCTEQEKTEMLDEIAYPDVARPEMQPGVTFFNRFRDLVASGFWSSKIGIEDIGYMGNQPYDWQGCSHEALEHIGLADKKRSTA</sequence>
<dbReference type="STRING" id="1194090.SAMN05443144_11410"/>
<dbReference type="AlphaFoldDB" id="A0A1M5EZQ2"/>
<organism evidence="1 2">
    <name type="scientific">Fodinibius roseus</name>
    <dbReference type="NCBI Taxonomy" id="1194090"/>
    <lineage>
        <taxon>Bacteria</taxon>
        <taxon>Pseudomonadati</taxon>
        <taxon>Balneolota</taxon>
        <taxon>Balneolia</taxon>
        <taxon>Balneolales</taxon>
        <taxon>Balneolaceae</taxon>
        <taxon>Fodinibius</taxon>
    </lineage>
</organism>
<dbReference type="PROSITE" id="PS51257">
    <property type="entry name" value="PROKAR_LIPOPROTEIN"/>
    <property type="match status" value="1"/>
</dbReference>
<evidence type="ECO:0000313" key="1">
    <source>
        <dbReference type="EMBL" id="SHF84441.1"/>
    </source>
</evidence>
<accession>A0A1M5EZQ2</accession>
<gene>
    <name evidence="1" type="ORF">SAMN05443144_11410</name>
</gene>
<dbReference type="EMBL" id="FQUS01000014">
    <property type="protein sequence ID" value="SHF84441.1"/>
    <property type="molecule type" value="Genomic_DNA"/>
</dbReference>